<dbReference type="InterPro" id="IPR001841">
    <property type="entry name" value="Znf_RING"/>
</dbReference>
<keyword evidence="1" id="KW-0479">Metal-binding</keyword>
<dbReference type="AlphaFoldDB" id="A0AAV8BS48"/>
<accession>A0AAV8BS48</accession>
<dbReference type="SUPFAM" id="SSF57850">
    <property type="entry name" value="RING/U-box"/>
    <property type="match status" value="1"/>
</dbReference>
<dbReference type="InterPro" id="IPR013083">
    <property type="entry name" value="Znf_RING/FYVE/PHD"/>
</dbReference>
<evidence type="ECO:0000313" key="6">
    <source>
        <dbReference type="Proteomes" id="UP001140206"/>
    </source>
</evidence>
<proteinExistence type="predicted"/>
<keyword evidence="2" id="KW-0175">Coiled coil</keyword>
<evidence type="ECO:0000259" key="4">
    <source>
        <dbReference type="PROSITE" id="PS50089"/>
    </source>
</evidence>
<dbReference type="PROSITE" id="PS50089">
    <property type="entry name" value="ZF_RING_2"/>
    <property type="match status" value="1"/>
</dbReference>
<dbReference type="InterPro" id="IPR046934">
    <property type="entry name" value="PIR2-like"/>
</dbReference>
<dbReference type="Pfam" id="PF13920">
    <property type="entry name" value="zf-C3HC4_3"/>
    <property type="match status" value="1"/>
</dbReference>
<keyword evidence="1" id="KW-0863">Zinc-finger</keyword>
<protein>
    <submittedName>
        <fullName evidence="5">RING/U-box superfamily protein</fullName>
    </submittedName>
</protein>
<dbReference type="EMBL" id="JAMFTS010000005">
    <property type="protein sequence ID" value="KAJ4745804.1"/>
    <property type="molecule type" value="Genomic_DNA"/>
</dbReference>
<dbReference type="Proteomes" id="UP001140206">
    <property type="component" value="Chromosome 5"/>
</dbReference>
<name>A0AAV8BS48_9POAL</name>
<dbReference type="PANTHER" id="PTHR46405:SF3">
    <property type="entry name" value="RING_U-BOX SUPERFAMILY PROTEIN"/>
    <property type="match status" value="1"/>
</dbReference>
<keyword evidence="6" id="KW-1185">Reference proteome</keyword>
<comment type="caution">
    <text evidence="5">The sequence shown here is derived from an EMBL/GenBank/DDBJ whole genome shotgun (WGS) entry which is preliminary data.</text>
</comment>
<dbReference type="GO" id="GO:0008270">
    <property type="term" value="F:zinc ion binding"/>
    <property type="evidence" value="ECO:0007669"/>
    <property type="project" value="UniProtKB-KW"/>
</dbReference>
<evidence type="ECO:0000256" key="3">
    <source>
        <dbReference type="SAM" id="MobiDB-lite"/>
    </source>
</evidence>
<feature type="region of interest" description="Disordered" evidence="3">
    <location>
        <begin position="1"/>
        <end position="37"/>
    </location>
</feature>
<feature type="compositionally biased region" description="Low complexity" evidence="3">
    <location>
        <begin position="14"/>
        <end position="30"/>
    </location>
</feature>
<reference evidence="5" key="1">
    <citation type="submission" date="2022-08" db="EMBL/GenBank/DDBJ databases">
        <authorList>
            <person name="Marques A."/>
        </authorList>
    </citation>
    <scope>NUCLEOTIDE SEQUENCE</scope>
    <source>
        <strain evidence="5">RhyPub2mFocal</strain>
        <tissue evidence="5">Leaves</tissue>
    </source>
</reference>
<evidence type="ECO:0000256" key="1">
    <source>
        <dbReference type="PROSITE-ProRule" id="PRU00175"/>
    </source>
</evidence>
<gene>
    <name evidence="5" type="ORF">LUZ62_080209</name>
</gene>
<dbReference type="Gene3D" id="3.30.40.10">
    <property type="entry name" value="Zinc/RING finger domain, C3HC4 (zinc finger)"/>
    <property type="match status" value="1"/>
</dbReference>
<dbReference type="PANTHER" id="PTHR46405">
    <property type="entry name" value="OS05G0141500 PROTEIN"/>
    <property type="match status" value="1"/>
</dbReference>
<feature type="coiled-coil region" evidence="2">
    <location>
        <begin position="199"/>
        <end position="323"/>
    </location>
</feature>
<organism evidence="5 6">
    <name type="scientific">Rhynchospora pubera</name>
    <dbReference type="NCBI Taxonomy" id="906938"/>
    <lineage>
        <taxon>Eukaryota</taxon>
        <taxon>Viridiplantae</taxon>
        <taxon>Streptophyta</taxon>
        <taxon>Embryophyta</taxon>
        <taxon>Tracheophyta</taxon>
        <taxon>Spermatophyta</taxon>
        <taxon>Magnoliopsida</taxon>
        <taxon>Liliopsida</taxon>
        <taxon>Poales</taxon>
        <taxon>Cyperaceae</taxon>
        <taxon>Cyperoideae</taxon>
        <taxon>Rhynchosporeae</taxon>
        <taxon>Rhynchospora</taxon>
    </lineage>
</organism>
<keyword evidence="1" id="KW-0862">Zinc</keyword>
<sequence length="436" mass="49623">MGAIASNRDLKGCTSTSPTSKASSSIATSPQECSPLPSILRPDDLRVVLGTEMHISIGAKPGLDETDSLDIIRSIMREAIDLCNKHLTQDEEKLVEIVRSAETEVQESGVGSRSEVESNEEMELKSDVEVDVEELIQQMYDLHIKVKERREWAQEKALQAARKVSDSFLLLRTLRTKREIEEMMKKEIKAKEGELGKSFAGLEEVVKRSEGEVERVQMEAKRLEMENREMRAEIEAARLEKSETDNKCKMLQKRLKRIKKSAEMNKRQMLVLQGEVEEEKKVYVEVEEQIEVVRKEIGASEAKLEEERKLKEQAVKLVEAEHKATRSVKNSTQTRLTILTRKLDLDRRRHNEQVRSLRHEISGLKASSLSGHRKVAEPYWPCMFCKAAESSVVFLPCAHQVLCAECGKDHKDTDSDKCPCCRVKVEERIFVYGLGA</sequence>
<feature type="domain" description="RING-type" evidence="4">
    <location>
        <begin position="382"/>
        <end position="422"/>
    </location>
</feature>
<evidence type="ECO:0000313" key="5">
    <source>
        <dbReference type="EMBL" id="KAJ4745804.1"/>
    </source>
</evidence>
<evidence type="ECO:0000256" key="2">
    <source>
        <dbReference type="SAM" id="Coils"/>
    </source>
</evidence>